<name>A0A6L8MSM8_9BURK</name>
<feature type="domain" description="DUF4214" evidence="1">
    <location>
        <begin position="42"/>
        <end position="109"/>
    </location>
</feature>
<dbReference type="SUPFAM" id="SSF51120">
    <property type="entry name" value="beta-Roll"/>
    <property type="match status" value="1"/>
</dbReference>
<dbReference type="Pfam" id="PF13946">
    <property type="entry name" value="DUF4214"/>
    <property type="match status" value="1"/>
</dbReference>
<reference evidence="2 3" key="1">
    <citation type="submission" date="2019-12" db="EMBL/GenBank/DDBJ databases">
        <title>Novel species isolated from a subtropical stream in China.</title>
        <authorList>
            <person name="Lu H."/>
        </authorList>
    </citation>
    <scope>NUCLEOTIDE SEQUENCE [LARGE SCALE GENOMIC DNA]</scope>
    <source>
        <strain evidence="2 3">FT50W</strain>
    </source>
</reference>
<accession>A0A6L8MSM8</accession>
<evidence type="ECO:0000259" key="1">
    <source>
        <dbReference type="Pfam" id="PF13946"/>
    </source>
</evidence>
<dbReference type="InterPro" id="IPR011049">
    <property type="entry name" value="Serralysin-like_metalloprot_C"/>
</dbReference>
<dbReference type="InterPro" id="IPR025282">
    <property type="entry name" value="DUF4214"/>
</dbReference>
<dbReference type="Gene3D" id="2.160.20.160">
    <property type="match status" value="1"/>
</dbReference>
<dbReference type="EMBL" id="WWCP01000047">
    <property type="protein sequence ID" value="MYM85055.1"/>
    <property type="molecule type" value="Genomic_DNA"/>
</dbReference>
<dbReference type="InterPro" id="IPR001343">
    <property type="entry name" value="Hemolysn_Ca-bd"/>
</dbReference>
<organism evidence="2 3">
    <name type="scientific">Duganella lactea</name>
    <dbReference type="NCBI Taxonomy" id="2692173"/>
    <lineage>
        <taxon>Bacteria</taxon>
        <taxon>Pseudomonadati</taxon>
        <taxon>Pseudomonadota</taxon>
        <taxon>Betaproteobacteria</taxon>
        <taxon>Burkholderiales</taxon>
        <taxon>Oxalobacteraceae</taxon>
        <taxon>Telluria group</taxon>
        <taxon>Duganella</taxon>
    </lineage>
</organism>
<evidence type="ECO:0000313" key="3">
    <source>
        <dbReference type="Proteomes" id="UP000474565"/>
    </source>
</evidence>
<dbReference type="RefSeq" id="WP_161021445.1">
    <property type="nucleotide sequence ID" value="NZ_WWCP01000047.1"/>
</dbReference>
<dbReference type="GO" id="GO:0005509">
    <property type="term" value="F:calcium ion binding"/>
    <property type="evidence" value="ECO:0007669"/>
    <property type="project" value="InterPro"/>
</dbReference>
<dbReference type="Pfam" id="PF00353">
    <property type="entry name" value="HemolysinCabind"/>
    <property type="match status" value="3"/>
</dbReference>
<dbReference type="Gene3D" id="2.150.10.10">
    <property type="entry name" value="Serralysin-like metalloprotease, C-terminal"/>
    <property type="match status" value="1"/>
</dbReference>
<protein>
    <submittedName>
        <fullName evidence="2">DUF4214 domain-containing protein</fullName>
    </submittedName>
</protein>
<dbReference type="Proteomes" id="UP000474565">
    <property type="component" value="Unassembled WGS sequence"/>
</dbReference>
<sequence>MSTTALEIQTLYVAYFNRPADKLGLDFWIARADANGGVDSVASEFANSTEYTDTYGGKSPAALVNQIYLNLFGRPAETEGLIYWANKLINKEQTFGQIALTIANSAQNDDLVAITNKVNAADAFTTSLDTATEILGYDGKAANQVAKDWLAGITDDASFAAKTSADALNAVAKAASDAHDGTQNSPQTFVLTKGLDTVNGGAGNDVIVAAVDSDASPNVELNTLSSLDIINGGAGIDTLKIVSTGTNGGTINLPNLTSVEIVTIDSAADVAVNSSSISDITNLNVTKASGVVTATAAATTSVDVSVKNGGAVTINGGKDVNVALTDRANNTIDVGATGTDPVGNVTIDVTGKAAVNNATTGALNIVATQLGNINVGGGKTVSVTQHATSSTSALVADGGLEKIVQGNVTVTASSITTDVTVKQDAQVDAASRAAVVGVTEVASVKFSALASGELVTVGGLTFTASKDLTAAQVAQAFNNLTNLDTQGSGVNGNGTFTGQLLQDWSSGTASADGTVVFTGKANTFMTDLVATAKATVTTTTQGVTAVSARNTLGIDNGTVAIAGGAALKNVTVDGYADSIGTNGVTGTAAALDTVKLANGGSFDIDSAAATLSLTATNVGGTVNVIAGTKTINAVVTGADATTTLASASADTVNVSGSGNVAGTTANGGLNVATAINTSGMTAGTAKFTIADGTFTTYTGGAGSDSVIVSNAGTAITKAINLGAGDDVLTLQGTVVVPTATLSGGAGTDTIAMNGASAASLSANGDFAAKIDGFEKLAITDTVTIATTVNMANMDGITYVVSNNSGTVSPQAVKQVFTVDFAASGAIVGNDSVSFDGRTVNLTSTDTPATIAAKFLLAGAGTAWDVTNVSGSVVTFTAKTGGVIPTPVAAADFVVVNDTTTASGVVAKVQDGNGAAQAETFTLDLTGSGAIEAGDTIQFDGQTITLATGDTAATIANKVAAATYADWTATANSGVVTFVNKTFVNVADTTIGNFQFTNVKGTTVVPGTPVVTTVGAAAGNGSPALTIDKLANNGTVELVAGGAGVVVKLADATGSSDSFNLVTKVGTGNLNFGTVDVAGVETIKFTATDTDTSTTTGNGVQTSTVTLKADKAAIVTIDGSSNVNLTLDTTTNKLVTINASALTGGLTVDANNVNGANALTINGGAGNDTIHASVGANAKADIINGGAGNDTIYAGSNGATLTGGAGNDTFILSSASATGGTKEGNAYSTITDFSAGDVLKLQYFDSVTTQAAAAATGFAKLTAVLNDTTASFSNFLDAAVVQAGIGGAVYFNFKGDTYVVVDSDSNTTTTFHNEHDLVIKLTGVNGDSLTWNSTSGTVALA</sequence>
<dbReference type="PRINTS" id="PR00313">
    <property type="entry name" value="CABNDNGRPT"/>
</dbReference>
<gene>
    <name evidence="2" type="ORF">GTP44_24295</name>
</gene>
<evidence type="ECO:0000313" key="2">
    <source>
        <dbReference type="EMBL" id="MYM85055.1"/>
    </source>
</evidence>
<comment type="caution">
    <text evidence="2">The sequence shown here is derived from an EMBL/GenBank/DDBJ whole genome shotgun (WGS) entry which is preliminary data.</text>
</comment>
<proteinExistence type="predicted"/>